<evidence type="ECO:0000256" key="1">
    <source>
        <dbReference type="SAM" id="SignalP"/>
    </source>
</evidence>
<name>A0A194QFP3_PAPXU</name>
<dbReference type="EMBL" id="KQ459011">
    <property type="protein sequence ID" value="KPJ04363.1"/>
    <property type="molecule type" value="Genomic_DNA"/>
</dbReference>
<accession>A0A194QFP3</accession>
<keyword evidence="1" id="KW-0732">Signal</keyword>
<dbReference type="Proteomes" id="UP000053268">
    <property type="component" value="Unassembled WGS sequence"/>
</dbReference>
<organism evidence="2 3">
    <name type="scientific">Papilio xuthus</name>
    <name type="common">Asian swallowtail butterfly</name>
    <dbReference type="NCBI Taxonomy" id="66420"/>
    <lineage>
        <taxon>Eukaryota</taxon>
        <taxon>Metazoa</taxon>
        <taxon>Ecdysozoa</taxon>
        <taxon>Arthropoda</taxon>
        <taxon>Hexapoda</taxon>
        <taxon>Insecta</taxon>
        <taxon>Pterygota</taxon>
        <taxon>Neoptera</taxon>
        <taxon>Endopterygota</taxon>
        <taxon>Lepidoptera</taxon>
        <taxon>Glossata</taxon>
        <taxon>Ditrysia</taxon>
        <taxon>Papilionoidea</taxon>
        <taxon>Papilionidae</taxon>
        <taxon>Papilioninae</taxon>
        <taxon>Papilio</taxon>
    </lineage>
</organism>
<keyword evidence="3" id="KW-1185">Reference proteome</keyword>
<evidence type="ECO:0000313" key="2">
    <source>
        <dbReference type="EMBL" id="KPJ04363.1"/>
    </source>
</evidence>
<gene>
    <name evidence="2" type="ORF">RR46_01732</name>
</gene>
<proteinExistence type="predicted"/>
<feature type="chain" id="PRO_5008264310" evidence="1">
    <location>
        <begin position="19"/>
        <end position="232"/>
    </location>
</feature>
<feature type="signal peptide" evidence="1">
    <location>
        <begin position="1"/>
        <end position="18"/>
    </location>
</feature>
<reference evidence="2 3" key="1">
    <citation type="journal article" date="2015" name="Nat. Commun.">
        <title>Outbred genome sequencing and CRISPR/Cas9 gene editing in butterflies.</title>
        <authorList>
            <person name="Li X."/>
            <person name="Fan D."/>
            <person name="Zhang W."/>
            <person name="Liu G."/>
            <person name="Zhang L."/>
            <person name="Zhao L."/>
            <person name="Fang X."/>
            <person name="Chen L."/>
            <person name="Dong Y."/>
            <person name="Chen Y."/>
            <person name="Ding Y."/>
            <person name="Zhao R."/>
            <person name="Feng M."/>
            <person name="Zhu Y."/>
            <person name="Feng Y."/>
            <person name="Jiang X."/>
            <person name="Zhu D."/>
            <person name="Xiang H."/>
            <person name="Feng X."/>
            <person name="Li S."/>
            <person name="Wang J."/>
            <person name="Zhang G."/>
            <person name="Kronforst M.R."/>
            <person name="Wang W."/>
        </authorList>
    </citation>
    <scope>NUCLEOTIDE SEQUENCE [LARGE SCALE GENOMIC DNA]</scope>
    <source>
        <strain evidence="2">Ya'a_city_454_Px</strain>
        <tissue evidence="2">Whole body</tissue>
    </source>
</reference>
<protein>
    <submittedName>
        <fullName evidence="2">Uncharacterized protein</fullName>
    </submittedName>
</protein>
<sequence>MKTAVFSLIVILATNTYCLLLTKPENVQETTNDGVFLRKLQTIIRSGTDKEATSLSWSEIFADILVNKIGLSKILPKENEQVAENNGTQDNFFTKICSVVLNVYKHFVYDKFSQQPAEDIPTSTSKLVVTENNIELQEIESNTPGVNDLDVITINPDVEIIEPKYHGKLCSGCDTQNIEKKEVTSKSCPEDLVKDAEGNCVDPKSLNYMISIPYQCPIGYRLTWSGYCRPIF</sequence>
<evidence type="ECO:0000313" key="3">
    <source>
        <dbReference type="Proteomes" id="UP000053268"/>
    </source>
</evidence>
<dbReference type="AlphaFoldDB" id="A0A194QFP3"/>